<dbReference type="HOGENOM" id="CLU_036419_0_0_1"/>
<dbReference type="AlphaFoldDB" id="A0A074XPT3"/>
<dbReference type="OrthoDB" id="10025998at2759"/>
<name>A0A074XPT3_9PEZI</name>
<dbReference type="Proteomes" id="UP000027730">
    <property type="component" value="Unassembled WGS sequence"/>
</dbReference>
<evidence type="ECO:0000313" key="1">
    <source>
        <dbReference type="EMBL" id="KEQ76596.1"/>
    </source>
</evidence>
<proteinExistence type="predicted"/>
<protein>
    <submittedName>
        <fullName evidence="1">Uncharacterized protein</fullName>
    </submittedName>
</protein>
<reference evidence="1 2" key="1">
    <citation type="journal article" date="2014" name="BMC Genomics">
        <title>Genome sequencing of four Aureobasidium pullulans varieties: biotechnological potential, stress tolerance, and description of new species.</title>
        <authorList>
            <person name="Gostin Ar C."/>
            <person name="Ohm R.A."/>
            <person name="Kogej T."/>
            <person name="Sonjak S."/>
            <person name="Turk M."/>
            <person name="Zajc J."/>
            <person name="Zalar P."/>
            <person name="Grube M."/>
            <person name="Sun H."/>
            <person name="Han J."/>
            <person name="Sharma A."/>
            <person name="Chiniquy J."/>
            <person name="Ngan C.Y."/>
            <person name="Lipzen A."/>
            <person name="Barry K."/>
            <person name="Grigoriev I.V."/>
            <person name="Gunde-Cimerman N."/>
        </authorList>
    </citation>
    <scope>NUCLEOTIDE SEQUENCE [LARGE SCALE GENOMIC DNA]</scope>
    <source>
        <strain evidence="1 2">CBS 147.97</strain>
    </source>
</reference>
<dbReference type="STRING" id="1043004.A0A074XPT3"/>
<dbReference type="EMBL" id="KL584703">
    <property type="protein sequence ID" value="KEQ76596.1"/>
    <property type="molecule type" value="Genomic_DNA"/>
</dbReference>
<sequence length="298" mass="34170">MANLATMLDVDRFPTIFDRLTSHLPIKDIVALTRTCRKLKLLYQKMVNRGAWDIDSRLRKFVKDPLGFRERLTELEGIISGSFALQFVDRVDWEGSDLDVCVQLGEKADAFCRYIEEVEGYDLASRTVAKYAWTHVDMVHAYDKVVDGEFIRLEIILTHNHPIHATLSTYTTALVNVITGNHAYCVFPNATFMKRQTYPTRIPDYFNGVILTQKYKDRGWGFIQRIPKQKWVTGELDLGCRWIGDKHTWKMALSPMSDEAADSAEGAVQGLKFEMKKCQDHYDGVELEWLGVAAKQGH</sequence>
<gene>
    <name evidence="1" type="ORF">M436DRAFT_78349</name>
</gene>
<dbReference type="RefSeq" id="XP_013431325.1">
    <property type="nucleotide sequence ID" value="XM_013575871.1"/>
</dbReference>
<accession>A0A074XPT3</accession>
<keyword evidence="2" id="KW-1185">Reference proteome</keyword>
<organism evidence="1 2">
    <name type="scientific">Aureobasidium namibiae CBS 147.97</name>
    <dbReference type="NCBI Taxonomy" id="1043004"/>
    <lineage>
        <taxon>Eukaryota</taxon>
        <taxon>Fungi</taxon>
        <taxon>Dikarya</taxon>
        <taxon>Ascomycota</taxon>
        <taxon>Pezizomycotina</taxon>
        <taxon>Dothideomycetes</taxon>
        <taxon>Dothideomycetidae</taxon>
        <taxon>Dothideales</taxon>
        <taxon>Saccotheciaceae</taxon>
        <taxon>Aureobasidium</taxon>
    </lineage>
</organism>
<dbReference type="GeneID" id="25416210"/>
<evidence type="ECO:0000313" key="2">
    <source>
        <dbReference type="Proteomes" id="UP000027730"/>
    </source>
</evidence>